<dbReference type="GeneID" id="99986825"/>
<evidence type="ECO:0000313" key="5">
    <source>
        <dbReference type="Proteomes" id="UP000199437"/>
    </source>
</evidence>
<gene>
    <name evidence="4" type="ORF">SAMN05216290_2113</name>
</gene>
<accession>A0A1I0Q8I1</accession>
<keyword evidence="2" id="KW-0677">Repeat</keyword>
<dbReference type="EMBL" id="FOIR01000002">
    <property type="protein sequence ID" value="SEW23296.1"/>
    <property type="molecule type" value="Genomic_DNA"/>
</dbReference>
<dbReference type="InterPro" id="IPR015915">
    <property type="entry name" value="Kelch-typ_b-propeller"/>
</dbReference>
<feature type="chain" id="PRO_5011537564" evidence="3">
    <location>
        <begin position="19"/>
        <end position="326"/>
    </location>
</feature>
<dbReference type="PANTHER" id="PTHR46260:SF3">
    <property type="entry name" value="RING-TYPE DOMAIN-CONTAINING PROTEIN"/>
    <property type="match status" value="1"/>
</dbReference>
<dbReference type="SMART" id="SM00612">
    <property type="entry name" value="Kelch"/>
    <property type="match status" value="1"/>
</dbReference>
<dbReference type="Pfam" id="PF24681">
    <property type="entry name" value="Kelch_KLHDC2_KLHL20_DRC7"/>
    <property type="match status" value="1"/>
</dbReference>
<evidence type="ECO:0000256" key="2">
    <source>
        <dbReference type="ARBA" id="ARBA00022737"/>
    </source>
</evidence>
<keyword evidence="1" id="KW-0880">Kelch repeat</keyword>
<evidence type="ECO:0000256" key="3">
    <source>
        <dbReference type="SAM" id="SignalP"/>
    </source>
</evidence>
<dbReference type="AlphaFoldDB" id="A0A1I0Q8I1"/>
<dbReference type="Gene3D" id="2.120.10.80">
    <property type="entry name" value="Kelch-type beta propeller"/>
    <property type="match status" value="2"/>
</dbReference>
<dbReference type="InterPro" id="IPR011043">
    <property type="entry name" value="Gal_Oxase/kelch_b-propeller"/>
</dbReference>
<evidence type="ECO:0000256" key="1">
    <source>
        <dbReference type="ARBA" id="ARBA00022441"/>
    </source>
</evidence>
<name>A0A1I0Q8I1_9BACT</name>
<keyword evidence="3" id="KW-0732">Signal</keyword>
<dbReference type="InterPro" id="IPR006652">
    <property type="entry name" value="Kelch_1"/>
</dbReference>
<protein>
    <submittedName>
        <fullName evidence="4">Galactose oxidase, central domain</fullName>
    </submittedName>
</protein>
<proteinExistence type="predicted"/>
<dbReference type="RefSeq" id="WP_162844747.1">
    <property type="nucleotide sequence ID" value="NZ_FOIR01000002.1"/>
</dbReference>
<feature type="signal peptide" evidence="3">
    <location>
        <begin position="1"/>
        <end position="18"/>
    </location>
</feature>
<keyword evidence="5" id="KW-1185">Reference proteome</keyword>
<dbReference type="Proteomes" id="UP000199437">
    <property type="component" value="Unassembled WGS sequence"/>
</dbReference>
<sequence>MKTLLTSLLIFSCTLTFAQKKVKFDKVKPLPNAGFSFAYTQTENDVYVIGGVQGYQRFSSIIHVYESKRDTWLSGELTELPDILAPSATYMEDYKGIIIAGGTRLNGSNEMLEDTIRMLDVETFNVKPLGRLPQSAKRMGIAHSENQVFFFGGSTKQSRLSINNFIFSDKLFSYNLDKGTIEALPSMPNAMETQGGVIDGNLYVFGGYDERPLADIYQYNIADKTWKTLRPLESGISAYALAQYEHYFILVGDYHDGDKLIVYNTQTQTARYFTTNFRGRHLGASVIGTDLHVYGGVMASPRASGGYMNPEHFKISVKQLIEGEEW</sequence>
<evidence type="ECO:0000313" key="4">
    <source>
        <dbReference type="EMBL" id="SEW23296.1"/>
    </source>
</evidence>
<dbReference type="STRING" id="1267423.SAMN05216290_2113"/>
<dbReference type="SUPFAM" id="SSF50965">
    <property type="entry name" value="Galactose oxidase, central domain"/>
    <property type="match status" value="1"/>
</dbReference>
<organism evidence="4 5">
    <name type="scientific">Roseivirga pacifica</name>
    <dbReference type="NCBI Taxonomy" id="1267423"/>
    <lineage>
        <taxon>Bacteria</taxon>
        <taxon>Pseudomonadati</taxon>
        <taxon>Bacteroidota</taxon>
        <taxon>Cytophagia</taxon>
        <taxon>Cytophagales</taxon>
        <taxon>Roseivirgaceae</taxon>
        <taxon>Roseivirga</taxon>
    </lineage>
</organism>
<reference evidence="5" key="1">
    <citation type="submission" date="2016-10" db="EMBL/GenBank/DDBJ databases">
        <authorList>
            <person name="Varghese N."/>
            <person name="Submissions S."/>
        </authorList>
    </citation>
    <scope>NUCLEOTIDE SEQUENCE [LARGE SCALE GENOMIC DNA]</scope>
    <source>
        <strain evidence="5">CGMCC 1.12402</strain>
    </source>
</reference>
<dbReference type="InterPro" id="IPR051746">
    <property type="entry name" value="Kelch_domain_containing_8"/>
</dbReference>
<dbReference type="PANTHER" id="PTHR46260">
    <property type="entry name" value="RING-TYPE DOMAIN-CONTAINING PROTEIN"/>
    <property type="match status" value="1"/>
</dbReference>
<dbReference type="SUPFAM" id="SSF117281">
    <property type="entry name" value="Kelch motif"/>
    <property type="match status" value="1"/>
</dbReference>